<dbReference type="InterPro" id="IPR036689">
    <property type="entry name" value="ESAT-6-like_sf"/>
</dbReference>
<comment type="caution">
    <text evidence="1">The sequence shown here is derived from an EMBL/GenBank/DDBJ whole genome shotgun (WGS) entry which is preliminary data.</text>
</comment>
<dbReference type="EMBL" id="BAABJM010000009">
    <property type="protein sequence ID" value="GAA5068430.1"/>
    <property type="molecule type" value="Genomic_DNA"/>
</dbReference>
<dbReference type="Gene3D" id="1.10.287.1060">
    <property type="entry name" value="ESAT-6-like"/>
    <property type="match status" value="1"/>
</dbReference>
<accession>A0ABP9L2S9</accession>
<evidence type="ECO:0000313" key="2">
    <source>
        <dbReference type="Proteomes" id="UP001500603"/>
    </source>
</evidence>
<dbReference type="Pfam" id="PF06013">
    <property type="entry name" value="WXG100"/>
    <property type="match status" value="1"/>
</dbReference>
<name>A0ABP9L2S9_9NOCA</name>
<gene>
    <name evidence="1" type="ORF">GCM10023318_58740</name>
</gene>
<sequence>MVPAEVTDAGKFVQMTADSLVDGLRSLDTDITTLLESWTGGSADAYRLGWDEARHGAAEVLGSLTAMAELLGVASKAVEDQDRTRAQTTSSLDLP</sequence>
<dbReference type="InterPro" id="IPR010310">
    <property type="entry name" value="T7SS_ESAT-6-like"/>
</dbReference>
<proteinExistence type="predicted"/>
<organism evidence="1 2">
    <name type="scientific">Nocardia callitridis</name>
    <dbReference type="NCBI Taxonomy" id="648753"/>
    <lineage>
        <taxon>Bacteria</taxon>
        <taxon>Bacillati</taxon>
        <taxon>Actinomycetota</taxon>
        <taxon>Actinomycetes</taxon>
        <taxon>Mycobacteriales</taxon>
        <taxon>Nocardiaceae</taxon>
        <taxon>Nocardia</taxon>
    </lineage>
</organism>
<dbReference type="SUPFAM" id="SSF140453">
    <property type="entry name" value="EsxAB dimer-like"/>
    <property type="match status" value="1"/>
</dbReference>
<evidence type="ECO:0008006" key="3">
    <source>
        <dbReference type="Google" id="ProtNLM"/>
    </source>
</evidence>
<reference evidence="2" key="1">
    <citation type="journal article" date="2019" name="Int. J. Syst. Evol. Microbiol.">
        <title>The Global Catalogue of Microorganisms (GCM) 10K type strain sequencing project: providing services to taxonomists for standard genome sequencing and annotation.</title>
        <authorList>
            <consortium name="The Broad Institute Genomics Platform"/>
            <consortium name="The Broad Institute Genome Sequencing Center for Infectious Disease"/>
            <person name="Wu L."/>
            <person name="Ma J."/>
        </authorList>
    </citation>
    <scope>NUCLEOTIDE SEQUENCE [LARGE SCALE GENOMIC DNA]</scope>
    <source>
        <strain evidence="2">JCM 18298</strain>
    </source>
</reference>
<dbReference type="Proteomes" id="UP001500603">
    <property type="component" value="Unassembled WGS sequence"/>
</dbReference>
<protein>
    <recommendedName>
        <fullName evidence="3">ESAT-6-like protein</fullName>
    </recommendedName>
</protein>
<keyword evidence="2" id="KW-1185">Reference proteome</keyword>
<evidence type="ECO:0000313" key="1">
    <source>
        <dbReference type="EMBL" id="GAA5068430.1"/>
    </source>
</evidence>